<dbReference type="InterPro" id="IPR036249">
    <property type="entry name" value="Thioredoxin-like_sf"/>
</dbReference>
<evidence type="ECO:0000313" key="7">
    <source>
        <dbReference type="Proteomes" id="UP000295484"/>
    </source>
</evidence>
<protein>
    <submittedName>
        <fullName evidence="6">Thioredoxin</fullName>
    </submittedName>
</protein>
<keyword evidence="3" id="KW-1015">Disulfide bond</keyword>
<dbReference type="InterPro" id="IPR049299">
    <property type="entry name" value="Thio2_N"/>
</dbReference>
<dbReference type="Gene3D" id="3.40.30.10">
    <property type="entry name" value="Glutaredoxin"/>
    <property type="match status" value="1"/>
</dbReference>
<dbReference type="EMBL" id="SOEB01000013">
    <property type="protein sequence ID" value="TDX27996.1"/>
    <property type="molecule type" value="Genomic_DNA"/>
</dbReference>
<organism evidence="6 7">
    <name type="scientific">Rhodovulum visakhapatnamense</name>
    <dbReference type="NCBI Taxonomy" id="364297"/>
    <lineage>
        <taxon>Bacteria</taxon>
        <taxon>Pseudomonadati</taxon>
        <taxon>Pseudomonadota</taxon>
        <taxon>Alphaproteobacteria</taxon>
        <taxon>Rhodobacterales</taxon>
        <taxon>Paracoccaceae</taxon>
        <taxon>Rhodovulum</taxon>
    </lineage>
</organism>
<keyword evidence="2" id="KW-0249">Electron transport</keyword>
<dbReference type="PANTHER" id="PTHR45663:SF11">
    <property type="entry name" value="GEO12009P1"/>
    <property type="match status" value="1"/>
</dbReference>
<evidence type="ECO:0000313" key="6">
    <source>
        <dbReference type="EMBL" id="TDX27996.1"/>
    </source>
</evidence>
<reference evidence="6 7" key="1">
    <citation type="submission" date="2019-03" db="EMBL/GenBank/DDBJ databases">
        <title>Genomic Encyclopedia of Type Strains, Phase IV (KMG-IV): sequencing the most valuable type-strain genomes for metagenomic binning, comparative biology and taxonomic classification.</title>
        <authorList>
            <person name="Goeker M."/>
        </authorList>
    </citation>
    <scope>NUCLEOTIDE SEQUENCE [LARGE SCALE GENOMIC DNA]</scope>
    <source>
        <strain evidence="6 7">JA181</strain>
    </source>
</reference>
<dbReference type="Gene3D" id="2.30.30.380">
    <property type="entry name" value="Zn-finger domain of Sec23/24"/>
    <property type="match status" value="1"/>
</dbReference>
<evidence type="ECO:0000256" key="1">
    <source>
        <dbReference type="ARBA" id="ARBA00022448"/>
    </source>
</evidence>
<dbReference type="PROSITE" id="PS00194">
    <property type="entry name" value="THIOREDOXIN_1"/>
    <property type="match status" value="1"/>
</dbReference>
<dbReference type="CDD" id="cd02947">
    <property type="entry name" value="TRX_family"/>
    <property type="match status" value="1"/>
</dbReference>
<dbReference type="Pfam" id="PF00085">
    <property type="entry name" value="Thioredoxin"/>
    <property type="match status" value="1"/>
</dbReference>
<gene>
    <name evidence="6" type="ORF">EV657_11374</name>
</gene>
<dbReference type="InterPro" id="IPR017937">
    <property type="entry name" value="Thioredoxin_CS"/>
</dbReference>
<dbReference type="GO" id="GO:0005829">
    <property type="term" value="C:cytosol"/>
    <property type="evidence" value="ECO:0007669"/>
    <property type="project" value="TreeGrafter"/>
</dbReference>
<dbReference type="Proteomes" id="UP000295484">
    <property type="component" value="Unassembled WGS sequence"/>
</dbReference>
<dbReference type="Pfam" id="PF21352">
    <property type="entry name" value="Zn_ribbon_Thio2"/>
    <property type="match status" value="1"/>
</dbReference>
<comment type="caution">
    <text evidence="6">The sequence shown here is derived from an EMBL/GenBank/DDBJ whole genome shotgun (WGS) entry which is preliminary data.</text>
</comment>
<sequence>MADALKLTCHACGTANRLPADRLDAAPRCGVCGTRLADGRVHEIDLATLEKSRKDDLPLLVDFWAAWCGPCRMMAPQFSAAARMLLPEARLAKLDTEAHPGASDRYDVRGIPLLILFHRGREVARQAGARPAEEIVKFVRHHVGQTA</sequence>
<dbReference type="GO" id="GO:0045454">
    <property type="term" value="P:cell redox homeostasis"/>
    <property type="evidence" value="ECO:0007669"/>
    <property type="project" value="TreeGrafter"/>
</dbReference>
<proteinExistence type="predicted"/>
<dbReference type="PROSITE" id="PS51352">
    <property type="entry name" value="THIOREDOXIN_2"/>
    <property type="match status" value="1"/>
</dbReference>
<evidence type="ECO:0000256" key="4">
    <source>
        <dbReference type="ARBA" id="ARBA00023284"/>
    </source>
</evidence>
<keyword evidence="4" id="KW-0676">Redox-active center</keyword>
<evidence type="ECO:0000256" key="2">
    <source>
        <dbReference type="ARBA" id="ARBA00022982"/>
    </source>
</evidence>
<dbReference type="SUPFAM" id="SSF52833">
    <property type="entry name" value="Thioredoxin-like"/>
    <property type="match status" value="1"/>
</dbReference>
<dbReference type="GO" id="GO:0015035">
    <property type="term" value="F:protein-disulfide reductase activity"/>
    <property type="evidence" value="ECO:0007669"/>
    <property type="project" value="TreeGrafter"/>
</dbReference>
<dbReference type="RefSeq" id="WP_134078163.1">
    <property type="nucleotide sequence ID" value="NZ_SOEB01000013.1"/>
</dbReference>
<evidence type="ECO:0000259" key="5">
    <source>
        <dbReference type="PROSITE" id="PS51352"/>
    </source>
</evidence>
<feature type="domain" description="Thioredoxin" evidence="5">
    <location>
        <begin position="20"/>
        <end position="144"/>
    </location>
</feature>
<dbReference type="PRINTS" id="PR00421">
    <property type="entry name" value="THIOREDOXIN"/>
</dbReference>
<keyword evidence="1" id="KW-0813">Transport</keyword>
<dbReference type="InterPro" id="IPR013766">
    <property type="entry name" value="Thioredoxin_domain"/>
</dbReference>
<dbReference type="PANTHER" id="PTHR45663">
    <property type="entry name" value="GEO12009P1"/>
    <property type="match status" value="1"/>
</dbReference>
<evidence type="ECO:0000256" key="3">
    <source>
        <dbReference type="ARBA" id="ARBA00023157"/>
    </source>
</evidence>
<accession>A0A4R8FNM8</accession>
<dbReference type="AlphaFoldDB" id="A0A4R8FNM8"/>
<name>A0A4R8FNM8_9RHOB</name>